<feature type="compositionally biased region" description="Pro residues" evidence="1">
    <location>
        <begin position="84"/>
        <end position="97"/>
    </location>
</feature>
<keyword evidence="3" id="KW-1185">Reference proteome</keyword>
<evidence type="ECO:0000313" key="2">
    <source>
        <dbReference type="EMBL" id="RSL61156.1"/>
    </source>
</evidence>
<name>A0A428Q774_9HYPO</name>
<reference evidence="2 3" key="1">
    <citation type="submission" date="2017-06" db="EMBL/GenBank/DDBJ databases">
        <title>Comparative genomic analysis of Ambrosia Fusariam Clade fungi.</title>
        <authorList>
            <person name="Stajich J.E."/>
            <person name="Carrillo J."/>
            <person name="Kijimoto T."/>
            <person name="Eskalen A."/>
            <person name="O'Donnell K."/>
            <person name="Kasson M."/>
        </authorList>
    </citation>
    <scope>NUCLEOTIDE SEQUENCE [LARGE SCALE GENOMIC DNA]</scope>
    <source>
        <strain evidence="2 3">NRRL62584</strain>
    </source>
</reference>
<dbReference type="Proteomes" id="UP000288168">
    <property type="component" value="Unassembled WGS sequence"/>
</dbReference>
<accession>A0A428Q774</accession>
<sequence length="339" mass="37103">MSTPTDEAQPKTPLPTPEPVSKPETQDERISLPANEPLAPPIQLPLPDRNESPSPLTYPLLPQVESLATQPPIPEEEPLVLQAQPPPLPPRLTPTPEPEPEPEPVSHKLPHTLNLYRYKRNDMPEGTYTLGERESQPLYLCKANRRFLGLLSSPMVIYSGPTDTDPPLAYIKISGWSCTVSVGLAAWSGALTLYPDQEVKVNSFRGGQHFTIESGTGGNEVKEEFKWRPSKSDAVAGLGGQRRGWKLVRLARGPPGGADMDFLPGNIRDSYGKEIVAVWTEAKRNSTEIGHFRFLGTGVTGALGDKWAIMAIITALALLEQDRAIAQRAIASIFQRKTG</sequence>
<evidence type="ECO:0000313" key="3">
    <source>
        <dbReference type="Proteomes" id="UP000288168"/>
    </source>
</evidence>
<gene>
    <name evidence="2" type="ORF">CEP54_006345</name>
</gene>
<dbReference type="EMBL" id="NKCI01000053">
    <property type="protein sequence ID" value="RSL61156.1"/>
    <property type="molecule type" value="Genomic_DNA"/>
</dbReference>
<dbReference type="AlphaFoldDB" id="A0A428Q774"/>
<proteinExistence type="predicted"/>
<protein>
    <submittedName>
        <fullName evidence="2">Uncharacterized protein</fullName>
    </submittedName>
</protein>
<feature type="region of interest" description="Disordered" evidence="1">
    <location>
        <begin position="1"/>
        <end position="108"/>
    </location>
</feature>
<dbReference type="OrthoDB" id="3431997at2759"/>
<comment type="caution">
    <text evidence="2">The sequence shown here is derived from an EMBL/GenBank/DDBJ whole genome shotgun (WGS) entry which is preliminary data.</text>
</comment>
<organism evidence="2 3">
    <name type="scientific">Fusarium duplospermum</name>
    <dbReference type="NCBI Taxonomy" id="1325734"/>
    <lineage>
        <taxon>Eukaryota</taxon>
        <taxon>Fungi</taxon>
        <taxon>Dikarya</taxon>
        <taxon>Ascomycota</taxon>
        <taxon>Pezizomycotina</taxon>
        <taxon>Sordariomycetes</taxon>
        <taxon>Hypocreomycetidae</taxon>
        <taxon>Hypocreales</taxon>
        <taxon>Nectriaceae</taxon>
        <taxon>Fusarium</taxon>
        <taxon>Fusarium solani species complex</taxon>
    </lineage>
</organism>
<evidence type="ECO:0000256" key="1">
    <source>
        <dbReference type="SAM" id="MobiDB-lite"/>
    </source>
</evidence>